<sequence length="247" mass="27873">MTQTLDIECSTPLPASPEEVWETVTTGSGNLRWVFKMEIEPRVGGIVSRGPSTVTAWEPPHHFACLRSEDGFSALLAYRIEPRDGGSVMHTTIHREYGKPIDDLDFQRDIAEKHTNFYNHTLGQYLSHFKGRPAAFVELLAPPGSQAPDALLRLRRRLGLPDDVAEGDTVRVELPEVGPQDAVVDYLHPAFLGVRTRDGLYRFFGRNAWGWPIGVSLHLFAEGVDEAKTEQLWRTWLDEAFRPETRP</sequence>
<dbReference type="STRING" id="52.CMC5_041810"/>
<dbReference type="KEGG" id="ccro:CMC5_041810"/>
<gene>
    <name evidence="1" type="ORF">CMC5_041810</name>
</gene>
<name>A0A0K1EHF8_CHOCO</name>
<evidence type="ECO:0000313" key="2">
    <source>
        <dbReference type="Proteomes" id="UP000067626"/>
    </source>
</evidence>
<dbReference type="SUPFAM" id="SSF55961">
    <property type="entry name" value="Bet v1-like"/>
    <property type="match status" value="1"/>
</dbReference>
<dbReference type="AlphaFoldDB" id="A0A0K1EHF8"/>
<keyword evidence="2" id="KW-1185">Reference proteome</keyword>
<organism evidence="1 2">
    <name type="scientific">Chondromyces crocatus</name>
    <dbReference type="NCBI Taxonomy" id="52"/>
    <lineage>
        <taxon>Bacteria</taxon>
        <taxon>Pseudomonadati</taxon>
        <taxon>Myxococcota</taxon>
        <taxon>Polyangia</taxon>
        <taxon>Polyangiales</taxon>
        <taxon>Polyangiaceae</taxon>
        <taxon>Chondromyces</taxon>
    </lineage>
</organism>
<dbReference type="OrthoDB" id="8417725at2"/>
<proteinExistence type="predicted"/>
<dbReference type="RefSeq" id="WP_050432014.1">
    <property type="nucleotide sequence ID" value="NZ_CP012159.1"/>
</dbReference>
<protein>
    <submittedName>
        <fullName evidence="1">ATPase</fullName>
    </submittedName>
</protein>
<reference evidence="1 2" key="1">
    <citation type="submission" date="2015-07" db="EMBL/GenBank/DDBJ databases">
        <title>Genome analysis of myxobacterium Chondromyces crocatus Cm c5 reveals a high potential for natural compound synthesis and the genetic basis for the loss of fruiting body formation.</title>
        <authorList>
            <person name="Zaburannyi N."/>
            <person name="Bunk B."/>
            <person name="Maier J."/>
            <person name="Overmann J."/>
            <person name="Mueller R."/>
        </authorList>
    </citation>
    <scope>NUCLEOTIDE SEQUENCE [LARGE SCALE GENOMIC DNA]</scope>
    <source>
        <strain evidence="1 2">Cm c5</strain>
    </source>
</reference>
<dbReference type="Proteomes" id="UP000067626">
    <property type="component" value="Chromosome"/>
</dbReference>
<accession>A0A0K1EHF8</accession>
<dbReference type="InterPro" id="IPR023393">
    <property type="entry name" value="START-like_dom_sf"/>
</dbReference>
<dbReference type="EMBL" id="CP012159">
    <property type="protein sequence ID" value="AKT40028.1"/>
    <property type="molecule type" value="Genomic_DNA"/>
</dbReference>
<evidence type="ECO:0000313" key="1">
    <source>
        <dbReference type="EMBL" id="AKT40028.1"/>
    </source>
</evidence>
<dbReference type="Gene3D" id="3.30.530.20">
    <property type="match status" value="1"/>
</dbReference>